<organism evidence="6 7">
    <name type="scientific">Roseicitreum antarcticum</name>
    <dbReference type="NCBI Taxonomy" id="564137"/>
    <lineage>
        <taxon>Bacteria</taxon>
        <taxon>Pseudomonadati</taxon>
        <taxon>Pseudomonadota</taxon>
        <taxon>Alphaproteobacteria</taxon>
        <taxon>Rhodobacterales</taxon>
        <taxon>Paracoccaceae</taxon>
        <taxon>Roseicitreum</taxon>
    </lineage>
</organism>
<dbReference type="EMBL" id="FNOM01000003">
    <property type="protein sequence ID" value="SDW74459.1"/>
    <property type="molecule type" value="Genomic_DNA"/>
</dbReference>
<sequence>MAFDMDRLETLVPNRKLYFGGAWHTPQKGESQASTDPATGAALGQIAQACAADADAAVRAAQEGYKYWRKVAPAERAKTLRAMAQVIRANADDLAWLDAIDGGSPISKMRSDVEIAASRLDYFAGLVTEMKGDTLPSRDGTATYTRREPLGVVVRIVAFNHPLMFTASRLAAPLLAGNACIVKPPEQASLSALRLAELIGPLLPQGVFGLLTGGAQTGAALARHPDVAMVGLVGSVPAGQAVYRAGSDGMKRVLLELGGKNALIAFDDADPKAVAQAMVDGMNFTWCGQSCGSTSRAFVHEAIHDEVVAEVQRCVAQIVPGLPTDPATKMGALIDHAHRDRVMAAIATAQAEGARLVCGGTPPTDAALSKGAFLSPTVFADVTHDMRIAREEIFGPVLGILKFDDTARVIEQVNDSPFGLTCSIWTNDLARAHRTADAVETGYVWVNDVSKHFVGAPFGGRKSSGIGREECLGELLFFTEEKTVHINYSGER</sequence>
<gene>
    <name evidence="6" type="ORF">SAMN04488238_103241</name>
</gene>
<evidence type="ECO:0000256" key="2">
    <source>
        <dbReference type="ARBA" id="ARBA00023002"/>
    </source>
</evidence>
<dbReference type="InterPro" id="IPR015590">
    <property type="entry name" value="Aldehyde_DH_dom"/>
</dbReference>
<dbReference type="InterPro" id="IPR016162">
    <property type="entry name" value="Ald_DH_N"/>
</dbReference>
<accession>A0A1H2W2X8</accession>
<name>A0A1H2W2X8_9RHOB</name>
<dbReference type="RefSeq" id="WP_223814207.1">
    <property type="nucleotide sequence ID" value="NZ_CP061498.1"/>
</dbReference>
<dbReference type="Gene3D" id="3.40.309.10">
    <property type="entry name" value="Aldehyde Dehydrogenase, Chain A, domain 2"/>
    <property type="match status" value="1"/>
</dbReference>
<dbReference type="FunFam" id="3.40.309.10:FF:000009">
    <property type="entry name" value="Aldehyde dehydrogenase A"/>
    <property type="match status" value="1"/>
</dbReference>
<dbReference type="Gene3D" id="3.40.605.10">
    <property type="entry name" value="Aldehyde Dehydrogenase, Chain A, domain 1"/>
    <property type="match status" value="1"/>
</dbReference>
<comment type="similarity">
    <text evidence="1 4">Belongs to the aldehyde dehydrogenase family.</text>
</comment>
<feature type="active site" evidence="3">
    <location>
        <position position="256"/>
    </location>
</feature>
<dbReference type="Pfam" id="PF00171">
    <property type="entry name" value="Aldedh"/>
    <property type="match status" value="1"/>
</dbReference>
<dbReference type="FunFam" id="3.40.605.10:FF:000007">
    <property type="entry name" value="NAD/NADP-dependent betaine aldehyde dehydrogenase"/>
    <property type="match status" value="1"/>
</dbReference>
<dbReference type="PROSITE" id="PS00687">
    <property type="entry name" value="ALDEHYDE_DEHYDR_GLU"/>
    <property type="match status" value="1"/>
</dbReference>
<dbReference type="STRING" id="564137.SAMN04488238_103241"/>
<dbReference type="GO" id="GO:0016620">
    <property type="term" value="F:oxidoreductase activity, acting on the aldehyde or oxo group of donors, NAD or NADP as acceptor"/>
    <property type="evidence" value="ECO:0007669"/>
    <property type="project" value="InterPro"/>
</dbReference>
<dbReference type="PANTHER" id="PTHR11699">
    <property type="entry name" value="ALDEHYDE DEHYDROGENASE-RELATED"/>
    <property type="match status" value="1"/>
</dbReference>
<reference evidence="6 7" key="1">
    <citation type="submission" date="2016-10" db="EMBL/GenBank/DDBJ databases">
        <authorList>
            <person name="de Groot N.N."/>
        </authorList>
    </citation>
    <scope>NUCLEOTIDE SEQUENCE [LARGE SCALE GENOMIC DNA]</scope>
    <source>
        <strain evidence="6 7">CGMCC 1.8894</strain>
    </source>
</reference>
<keyword evidence="7" id="KW-1185">Reference proteome</keyword>
<evidence type="ECO:0000259" key="5">
    <source>
        <dbReference type="Pfam" id="PF00171"/>
    </source>
</evidence>
<dbReference type="SUPFAM" id="SSF53720">
    <property type="entry name" value="ALDH-like"/>
    <property type="match status" value="1"/>
</dbReference>
<dbReference type="InterPro" id="IPR029510">
    <property type="entry name" value="Ald_DH_CS_GLU"/>
</dbReference>
<keyword evidence="2 4" id="KW-0560">Oxidoreductase</keyword>
<evidence type="ECO:0000256" key="4">
    <source>
        <dbReference type="RuleBase" id="RU003345"/>
    </source>
</evidence>
<proteinExistence type="inferred from homology"/>
<evidence type="ECO:0000313" key="7">
    <source>
        <dbReference type="Proteomes" id="UP000198539"/>
    </source>
</evidence>
<evidence type="ECO:0000256" key="1">
    <source>
        <dbReference type="ARBA" id="ARBA00009986"/>
    </source>
</evidence>
<protein>
    <submittedName>
        <fullName evidence="6">Betaine-aldehyde dehydrogenase</fullName>
    </submittedName>
</protein>
<feature type="domain" description="Aldehyde dehydrogenase" evidence="5">
    <location>
        <begin position="24"/>
        <end position="484"/>
    </location>
</feature>
<dbReference type="InterPro" id="IPR016161">
    <property type="entry name" value="Ald_DH/histidinol_DH"/>
</dbReference>
<dbReference type="Proteomes" id="UP000198539">
    <property type="component" value="Unassembled WGS sequence"/>
</dbReference>
<dbReference type="AlphaFoldDB" id="A0A1H2W2X8"/>
<dbReference type="InterPro" id="IPR016163">
    <property type="entry name" value="Ald_DH_C"/>
</dbReference>
<evidence type="ECO:0000313" key="6">
    <source>
        <dbReference type="EMBL" id="SDW74459.1"/>
    </source>
</evidence>
<evidence type="ECO:0000256" key="3">
    <source>
        <dbReference type="PROSITE-ProRule" id="PRU10007"/>
    </source>
</evidence>